<evidence type="ECO:0000313" key="3">
    <source>
        <dbReference type="Proteomes" id="UP000060787"/>
    </source>
</evidence>
<evidence type="ECO:0000313" key="2">
    <source>
        <dbReference type="EMBL" id="ALN78737.1"/>
    </source>
</evidence>
<reference evidence="2 3" key="1">
    <citation type="journal article" date="2015" name="BMC Genomics">
        <title>Comparative genomics and metabolic profiling of the genus Lysobacter.</title>
        <authorList>
            <person name="de Bruijn I."/>
            <person name="Cheng X."/>
            <person name="de Jager V."/>
            <person name="Exposito R.G."/>
            <person name="Watrous J."/>
            <person name="Patel N."/>
            <person name="Postma J."/>
            <person name="Dorrestein P.C."/>
            <person name="Kobayashi D."/>
            <person name="Raaijmakers J.M."/>
        </authorList>
    </citation>
    <scope>NUCLEOTIDE SEQUENCE [LARGE SCALE GENOMIC DNA]</scope>
    <source>
        <strain evidence="2 3">76</strain>
    </source>
</reference>
<dbReference type="STRING" id="84531.LA76x_0576"/>
<proteinExistence type="predicted"/>
<gene>
    <name evidence="2" type="ORF">LA76x_0576</name>
</gene>
<name>A0A0S2F5H7_LYSAN</name>
<dbReference type="PATRIC" id="fig|84531.8.peg.604"/>
<accession>A0A0S2F5H7</accession>
<dbReference type="EMBL" id="CP011129">
    <property type="protein sequence ID" value="ALN78737.1"/>
    <property type="molecule type" value="Genomic_DNA"/>
</dbReference>
<organism evidence="2 3">
    <name type="scientific">Lysobacter antibioticus</name>
    <dbReference type="NCBI Taxonomy" id="84531"/>
    <lineage>
        <taxon>Bacteria</taxon>
        <taxon>Pseudomonadati</taxon>
        <taxon>Pseudomonadota</taxon>
        <taxon>Gammaproteobacteria</taxon>
        <taxon>Lysobacterales</taxon>
        <taxon>Lysobacteraceae</taxon>
        <taxon>Lysobacter</taxon>
    </lineage>
</organism>
<feature type="region of interest" description="Disordered" evidence="1">
    <location>
        <begin position="1"/>
        <end position="38"/>
    </location>
</feature>
<dbReference type="KEGG" id="lab:LA76x_0576"/>
<keyword evidence="3" id="KW-1185">Reference proteome</keyword>
<protein>
    <submittedName>
        <fullName evidence="2">Uncharacterized protein</fullName>
    </submittedName>
</protein>
<sequence length="38" mass="4199">MKTPSAIVGASSDDGRRRRGPRRYATVSIGEVSNAHRW</sequence>
<dbReference type="AlphaFoldDB" id="A0A0S2F5H7"/>
<dbReference type="Proteomes" id="UP000060787">
    <property type="component" value="Chromosome"/>
</dbReference>
<evidence type="ECO:0000256" key="1">
    <source>
        <dbReference type="SAM" id="MobiDB-lite"/>
    </source>
</evidence>